<evidence type="ECO:0000313" key="1">
    <source>
        <dbReference type="EMBL" id="KAH3820307.1"/>
    </source>
</evidence>
<dbReference type="AlphaFoldDB" id="A0A9D4GUR0"/>
<gene>
    <name evidence="1" type="ORF">DPMN_122053</name>
</gene>
<dbReference type="Proteomes" id="UP000828390">
    <property type="component" value="Unassembled WGS sequence"/>
</dbReference>
<dbReference type="EMBL" id="JAIWYP010000005">
    <property type="protein sequence ID" value="KAH3820307.1"/>
    <property type="molecule type" value="Genomic_DNA"/>
</dbReference>
<reference evidence="1" key="2">
    <citation type="submission" date="2020-11" db="EMBL/GenBank/DDBJ databases">
        <authorList>
            <person name="McCartney M.A."/>
            <person name="Auch B."/>
            <person name="Kono T."/>
            <person name="Mallez S."/>
            <person name="Becker A."/>
            <person name="Gohl D.M."/>
            <person name="Silverstein K.A.T."/>
            <person name="Koren S."/>
            <person name="Bechman K.B."/>
            <person name="Herman A."/>
            <person name="Abrahante J.E."/>
            <person name="Garbe J."/>
        </authorList>
    </citation>
    <scope>NUCLEOTIDE SEQUENCE</scope>
    <source>
        <strain evidence="1">Duluth1</strain>
        <tissue evidence="1">Whole animal</tissue>
    </source>
</reference>
<protein>
    <submittedName>
        <fullName evidence="1">Uncharacterized protein</fullName>
    </submittedName>
</protein>
<keyword evidence="2" id="KW-1185">Reference proteome</keyword>
<organism evidence="1 2">
    <name type="scientific">Dreissena polymorpha</name>
    <name type="common">Zebra mussel</name>
    <name type="synonym">Mytilus polymorpha</name>
    <dbReference type="NCBI Taxonomy" id="45954"/>
    <lineage>
        <taxon>Eukaryota</taxon>
        <taxon>Metazoa</taxon>
        <taxon>Spiralia</taxon>
        <taxon>Lophotrochozoa</taxon>
        <taxon>Mollusca</taxon>
        <taxon>Bivalvia</taxon>
        <taxon>Autobranchia</taxon>
        <taxon>Heteroconchia</taxon>
        <taxon>Euheterodonta</taxon>
        <taxon>Imparidentia</taxon>
        <taxon>Neoheterodontei</taxon>
        <taxon>Myida</taxon>
        <taxon>Dreissenoidea</taxon>
        <taxon>Dreissenidae</taxon>
        <taxon>Dreissena</taxon>
    </lineage>
</organism>
<evidence type="ECO:0000313" key="2">
    <source>
        <dbReference type="Proteomes" id="UP000828390"/>
    </source>
</evidence>
<accession>A0A9D4GUR0</accession>
<reference evidence="1" key="1">
    <citation type="journal article" date="2019" name="bioRxiv">
        <title>The Genome of the Zebra Mussel, Dreissena polymorpha: A Resource for Invasive Species Research.</title>
        <authorList>
            <person name="McCartney M.A."/>
            <person name="Auch B."/>
            <person name="Kono T."/>
            <person name="Mallez S."/>
            <person name="Zhang Y."/>
            <person name="Obille A."/>
            <person name="Becker A."/>
            <person name="Abrahante J.E."/>
            <person name="Garbe J."/>
            <person name="Badalamenti J.P."/>
            <person name="Herman A."/>
            <person name="Mangelson H."/>
            <person name="Liachko I."/>
            <person name="Sullivan S."/>
            <person name="Sone E.D."/>
            <person name="Koren S."/>
            <person name="Silverstein K.A.T."/>
            <person name="Beckman K.B."/>
            <person name="Gohl D.M."/>
        </authorList>
    </citation>
    <scope>NUCLEOTIDE SEQUENCE</scope>
    <source>
        <strain evidence="1">Duluth1</strain>
        <tissue evidence="1">Whole animal</tissue>
    </source>
</reference>
<comment type="caution">
    <text evidence="1">The sequence shown here is derived from an EMBL/GenBank/DDBJ whole genome shotgun (WGS) entry which is preliminary data.</text>
</comment>
<sequence length="88" mass="10115">MTCTLDPTGLLLHIEALRRIRRWTKCYDWYDLKWGGKTSDELTLLFSQDSDPITTSACVEAIMFSSCAFFPGLFMDWQLIIRTLSGKS</sequence>
<proteinExistence type="predicted"/>
<name>A0A9D4GUR0_DREPO</name>